<sequence length="72" mass="7934">MPGFLLCRDPGVLAYAIKRSCENKAKVVSLDEKENGLRATLNLGHAFGHMLEVDEDGKDDDDVDEDDDDDPV</sequence>
<dbReference type="GO" id="GO:0003856">
    <property type="term" value="F:3-dehydroquinate synthase activity"/>
    <property type="evidence" value="ECO:0007669"/>
    <property type="project" value="TreeGrafter"/>
</dbReference>
<dbReference type="InterPro" id="IPR050071">
    <property type="entry name" value="Dehydroquinate_synthase"/>
</dbReference>
<name>A0AAV6LJY2_9ERIC</name>
<dbReference type="AlphaFoldDB" id="A0AAV6LJY2"/>
<keyword evidence="1" id="KW-0520">NAD</keyword>
<accession>A0AAV6LJY2</accession>
<feature type="region of interest" description="Disordered" evidence="3">
    <location>
        <begin position="52"/>
        <end position="72"/>
    </location>
</feature>
<comment type="caution">
    <text evidence="5">The sequence shown here is derived from an EMBL/GenBank/DDBJ whole genome shotgun (WGS) entry which is preliminary data.</text>
</comment>
<feature type="compositionally biased region" description="Acidic residues" evidence="3">
    <location>
        <begin position="53"/>
        <end position="72"/>
    </location>
</feature>
<feature type="domain" description="3-dehydroquinate synthase C-terminal" evidence="4">
    <location>
        <begin position="9"/>
        <end position="55"/>
    </location>
</feature>
<proteinExistence type="predicted"/>
<keyword evidence="6" id="KW-1185">Reference proteome</keyword>
<gene>
    <name evidence="5" type="ORF">RHGRI_001025</name>
</gene>
<evidence type="ECO:0000256" key="1">
    <source>
        <dbReference type="ARBA" id="ARBA00023027"/>
    </source>
</evidence>
<evidence type="ECO:0000256" key="2">
    <source>
        <dbReference type="ARBA" id="ARBA00023239"/>
    </source>
</evidence>
<evidence type="ECO:0000313" key="6">
    <source>
        <dbReference type="Proteomes" id="UP000823749"/>
    </source>
</evidence>
<dbReference type="InterPro" id="IPR056179">
    <property type="entry name" value="DHQS_C"/>
</dbReference>
<dbReference type="EMBL" id="JACTNZ010000001">
    <property type="protein sequence ID" value="KAG5565009.1"/>
    <property type="molecule type" value="Genomic_DNA"/>
</dbReference>
<dbReference type="Pfam" id="PF24621">
    <property type="entry name" value="DHQS_C"/>
    <property type="match status" value="1"/>
</dbReference>
<keyword evidence="2" id="KW-0456">Lyase</keyword>
<dbReference type="SUPFAM" id="SSF56796">
    <property type="entry name" value="Dehydroquinate synthase-like"/>
    <property type="match status" value="1"/>
</dbReference>
<protein>
    <recommendedName>
        <fullName evidence="4">3-dehydroquinate synthase C-terminal domain-containing protein</fullName>
    </recommendedName>
</protein>
<evidence type="ECO:0000313" key="5">
    <source>
        <dbReference type="EMBL" id="KAG5565009.1"/>
    </source>
</evidence>
<dbReference type="PANTHER" id="PTHR43622:SF7">
    <property type="entry name" value="3-DEHYDROQUINATE SYNTHASE, CHLOROPLASTIC"/>
    <property type="match status" value="1"/>
</dbReference>
<dbReference type="PANTHER" id="PTHR43622">
    <property type="entry name" value="3-DEHYDROQUINATE SYNTHASE"/>
    <property type="match status" value="1"/>
</dbReference>
<dbReference type="Proteomes" id="UP000823749">
    <property type="component" value="Chromosome 1"/>
</dbReference>
<organism evidence="5 6">
    <name type="scientific">Rhododendron griersonianum</name>
    <dbReference type="NCBI Taxonomy" id="479676"/>
    <lineage>
        <taxon>Eukaryota</taxon>
        <taxon>Viridiplantae</taxon>
        <taxon>Streptophyta</taxon>
        <taxon>Embryophyta</taxon>
        <taxon>Tracheophyta</taxon>
        <taxon>Spermatophyta</taxon>
        <taxon>Magnoliopsida</taxon>
        <taxon>eudicotyledons</taxon>
        <taxon>Gunneridae</taxon>
        <taxon>Pentapetalae</taxon>
        <taxon>asterids</taxon>
        <taxon>Ericales</taxon>
        <taxon>Ericaceae</taxon>
        <taxon>Ericoideae</taxon>
        <taxon>Rhodoreae</taxon>
        <taxon>Rhododendron</taxon>
    </lineage>
</organism>
<dbReference type="Gene3D" id="1.20.1090.10">
    <property type="entry name" value="Dehydroquinate synthase-like - alpha domain"/>
    <property type="match status" value="1"/>
</dbReference>
<dbReference type="GO" id="GO:0009073">
    <property type="term" value="P:aromatic amino acid family biosynthetic process"/>
    <property type="evidence" value="ECO:0007669"/>
    <property type="project" value="TreeGrafter"/>
</dbReference>
<reference evidence="5" key="1">
    <citation type="submission" date="2020-08" db="EMBL/GenBank/DDBJ databases">
        <title>Plant Genome Project.</title>
        <authorList>
            <person name="Zhang R.-G."/>
        </authorList>
    </citation>
    <scope>NUCLEOTIDE SEQUENCE</scope>
    <source>
        <strain evidence="5">WSP0</strain>
        <tissue evidence="5">Leaf</tissue>
    </source>
</reference>
<evidence type="ECO:0000259" key="4">
    <source>
        <dbReference type="Pfam" id="PF24621"/>
    </source>
</evidence>
<evidence type="ECO:0000256" key="3">
    <source>
        <dbReference type="SAM" id="MobiDB-lite"/>
    </source>
</evidence>